<evidence type="ECO:0000256" key="3">
    <source>
        <dbReference type="ARBA" id="ARBA00023125"/>
    </source>
</evidence>
<dbReference type="SUPFAM" id="SSF53850">
    <property type="entry name" value="Periplasmic binding protein-like II"/>
    <property type="match status" value="1"/>
</dbReference>
<organism evidence="6 7">
    <name type="scientific">Selenomonas artemidis F0399</name>
    <dbReference type="NCBI Taxonomy" id="749551"/>
    <lineage>
        <taxon>Bacteria</taxon>
        <taxon>Bacillati</taxon>
        <taxon>Bacillota</taxon>
        <taxon>Negativicutes</taxon>
        <taxon>Selenomonadales</taxon>
        <taxon>Selenomonadaceae</taxon>
        <taxon>Selenomonas</taxon>
    </lineage>
</organism>
<dbReference type="RefSeq" id="WP_009349156.1">
    <property type="nucleotide sequence ID" value="NZ_GL638130.1"/>
</dbReference>
<feature type="domain" description="HTH lysR-type" evidence="5">
    <location>
        <begin position="1"/>
        <end position="58"/>
    </location>
</feature>
<evidence type="ECO:0000313" key="6">
    <source>
        <dbReference type="EMBL" id="EFW30332.1"/>
    </source>
</evidence>
<keyword evidence="3" id="KW-0238">DNA-binding</keyword>
<evidence type="ECO:0000256" key="1">
    <source>
        <dbReference type="ARBA" id="ARBA00009437"/>
    </source>
</evidence>
<dbReference type="PANTHER" id="PTHR30346">
    <property type="entry name" value="TRANSCRIPTIONAL DUAL REGULATOR HCAR-RELATED"/>
    <property type="match status" value="1"/>
</dbReference>
<dbReference type="Proteomes" id="UP000004633">
    <property type="component" value="Unassembled WGS sequence"/>
</dbReference>
<dbReference type="SUPFAM" id="SSF46785">
    <property type="entry name" value="Winged helix' DNA-binding domain"/>
    <property type="match status" value="1"/>
</dbReference>
<comment type="similarity">
    <text evidence="1">Belongs to the LysR transcriptional regulatory family.</text>
</comment>
<evidence type="ECO:0000259" key="5">
    <source>
        <dbReference type="PROSITE" id="PS50931"/>
    </source>
</evidence>
<keyword evidence="7" id="KW-1185">Reference proteome</keyword>
<dbReference type="InterPro" id="IPR036388">
    <property type="entry name" value="WH-like_DNA-bd_sf"/>
</dbReference>
<dbReference type="GO" id="GO:0003677">
    <property type="term" value="F:DNA binding"/>
    <property type="evidence" value="ECO:0007669"/>
    <property type="project" value="UniProtKB-KW"/>
</dbReference>
<sequence length="294" mass="33017">MISTQVSVFLTVADCGSFSKAAERLFISPTAVMKQINTLESRLALPLLTRSSHGVRLTPAGEIICKDAQFLTDYAAQSVENARRAMTEEPKVFRVGTSMLNPAKPFMDLWYQMSETFPDYALNLVPFEDDHNGILAEIARIGEKYDFLVAACESHTWLEKCNMLLLGRYEIMCAVPRGHRLAQKELLTPSDLRGETVLMVAAGDSASNDAARRTLEEDLHIRIEDTAHFYDISVFNRCAETGSVLLTLSCWRDVHPGLVTIPVDWAYAVPYGLLYALHPPEHIERFVRTLAQHR</sequence>
<dbReference type="InterPro" id="IPR036390">
    <property type="entry name" value="WH_DNA-bd_sf"/>
</dbReference>
<evidence type="ECO:0000256" key="2">
    <source>
        <dbReference type="ARBA" id="ARBA00023015"/>
    </source>
</evidence>
<dbReference type="Gene3D" id="1.10.10.10">
    <property type="entry name" value="Winged helix-like DNA-binding domain superfamily/Winged helix DNA-binding domain"/>
    <property type="match status" value="1"/>
</dbReference>
<dbReference type="Pfam" id="PF00126">
    <property type="entry name" value="HTH_1"/>
    <property type="match status" value="1"/>
</dbReference>
<dbReference type="InterPro" id="IPR005119">
    <property type="entry name" value="LysR_subst-bd"/>
</dbReference>
<dbReference type="Gene3D" id="3.40.190.10">
    <property type="entry name" value="Periplasmic binding protein-like II"/>
    <property type="match status" value="2"/>
</dbReference>
<dbReference type="EMBL" id="AECV01000004">
    <property type="protein sequence ID" value="EFW30332.1"/>
    <property type="molecule type" value="Genomic_DNA"/>
</dbReference>
<evidence type="ECO:0000313" key="7">
    <source>
        <dbReference type="Proteomes" id="UP000004633"/>
    </source>
</evidence>
<dbReference type="GO" id="GO:0003700">
    <property type="term" value="F:DNA-binding transcription factor activity"/>
    <property type="evidence" value="ECO:0007669"/>
    <property type="project" value="InterPro"/>
</dbReference>
<dbReference type="FunFam" id="1.10.10.10:FF:000001">
    <property type="entry name" value="LysR family transcriptional regulator"/>
    <property type="match status" value="1"/>
</dbReference>
<dbReference type="InterPro" id="IPR000847">
    <property type="entry name" value="LysR_HTH_N"/>
</dbReference>
<dbReference type="PANTHER" id="PTHR30346:SF28">
    <property type="entry name" value="HTH-TYPE TRANSCRIPTIONAL REGULATOR CYNR"/>
    <property type="match status" value="1"/>
</dbReference>
<dbReference type="STRING" id="749551.HMPREF9555_00481"/>
<comment type="caution">
    <text evidence="6">The sequence shown here is derived from an EMBL/GenBank/DDBJ whole genome shotgun (WGS) entry which is preliminary data.</text>
</comment>
<accession>E7N0I1</accession>
<dbReference type="AlphaFoldDB" id="E7N0I1"/>
<protein>
    <submittedName>
        <fullName evidence="6">Transcriptional regulator, LysR family</fullName>
    </submittedName>
</protein>
<keyword evidence="4" id="KW-0804">Transcription</keyword>
<dbReference type="PROSITE" id="PS50931">
    <property type="entry name" value="HTH_LYSR"/>
    <property type="match status" value="1"/>
</dbReference>
<dbReference type="HOGENOM" id="CLU_039613_13_0_9"/>
<name>E7N0I1_9FIRM</name>
<dbReference type="GO" id="GO:0032993">
    <property type="term" value="C:protein-DNA complex"/>
    <property type="evidence" value="ECO:0007669"/>
    <property type="project" value="TreeGrafter"/>
</dbReference>
<gene>
    <name evidence="6" type="ORF">HMPREF9555_00481</name>
</gene>
<evidence type="ECO:0000256" key="4">
    <source>
        <dbReference type="ARBA" id="ARBA00023163"/>
    </source>
</evidence>
<dbReference type="Pfam" id="PF03466">
    <property type="entry name" value="LysR_substrate"/>
    <property type="match status" value="1"/>
</dbReference>
<reference evidence="6 7" key="1">
    <citation type="submission" date="2010-08" db="EMBL/GenBank/DDBJ databases">
        <authorList>
            <person name="Weinstock G."/>
            <person name="Sodergren E."/>
            <person name="Clifton S."/>
            <person name="Fulton L."/>
            <person name="Fulton B."/>
            <person name="Courtney L."/>
            <person name="Fronick C."/>
            <person name="Harrison M."/>
            <person name="Strong C."/>
            <person name="Farmer C."/>
            <person name="Delahaunty K."/>
            <person name="Markovic C."/>
            <person name="Hall O."/>
            <person name="Minx P."/>
            <person name="Tomlinson C."/>
            <person name="Mitreva M."/>
            <person name="Hou S."/>
            <person name="Chen J."/>
            <person name="Wollam A."/>
            <person name="Pepin K.H."/>
            <person name="Johnson M."/>
            <person name="Bhonagiri V."/>
            <person name="Zhang X."/>
            <person name="Suruliraj S."/>
            <person name="Warren W."/>
            <person name="Chinwalla A."/>
            <person name="Mardis E.R."/>
            <person name="Wilson R.K."/>
        </authorList>
    </citation>
    <scope>NUCLEOTIDE SEQUENCE [LARGE SCALE GENOMIC DNA]</scope>
    <source>
        <strain evidence="6 7">F0399</strain>
    </source>
</reference>
<proteinExistence type="inferred from homology"/>
<keyword evidence="2" id="KW-0805">Transcription regulation</keyword>